<dbReference type="SUPFAM" id="SSF75304">
    <property type="entry name" value="Amidase signature (AS) enzymes"/>
    <property type="match status" value="1"/>
</dbReference>
<dbReference type="InterPro" id="IPR000120">
    <property type="entry name" value="Amidase"/>
</dbReference>
<comment type="similarity">
    <text evidence="1">Belongs to the amidase family.</text>
</comment>
<gene>
    <name evidence="3" type="ORF">NSCI0253_LOCUS40378</name>
</gene>
<dbReference type="GO" id="GO:0003824">
    <property type="term" value="F:catalytic activity"/>
    <property type="evidence" value="ECO:0007669"/>
    <property type="project" value="InterPro"/>
</dbReference>
<organism evidence="3">
    <name type="scientific">Noctiluca scintillans</name>
    <name type="common">Sea sparkle</name>
    <name type="synonym">Red tide dinoflagellate</name>
    <dbReference type="NCBI Taxonomy" id="2966"/>
    <lineage>
        <taxon>Eukaryota</taxon>
        <taxon>Sar</taxon>
        <taxon>Alveolata</taxon>
        <taxon>Dinophyceae</taxon>
        <taxon>Noctilucales</taxon>
        <taxon>Noctilucaceae</taxon>
        <taxon>Noctiluca</taxon>
    </lineage>
</organism>
<dbReference type="EMBL" id="HBFQ01056890">
    <property type="protein sequence ID" value="CAD8866023.1"/>
    <property type="molecule type" value="Transcribed_RNA"/>
</dbReference>
<reference evidence="3" key="1">
    <citation type="submission" date="2021-01" db="EMBL/GenBank/DDBJ databases">
        <authorList>
            <person name="Corre E."/>
            <person name="Pelletier E."/>
            <person name="Niang G."/>
            <person name="Scheremetjew M."/>
            <person name="Finn R."/>
            <person name="Kale V."/>
            <person name="Holt S."/>
            <person name="Cochrane G."/>
            <person name="Meng A."/>
            <person name="Brown T."/>
            <person name="Cohen L."/>
        </authorList>
    </citation>
    <scope>NUCLEOTIDE SEQUENCE</scope>
</reference>
<dbReference type="PROSITE" id="PS00571">
    <property type="entry name" value="AMIDASES"/>
    <property type="match status" value="1"/>
</dbReference>
<sequence>MDASSPLRLLRVSAEKGTSSEQLVRTSLAKIRESPSAFVQVFEESALECARSVDKAEIHGPLAGIPIAVKDLLDVARTSKASGSPTVLGERVATEDAVVVRRLREAGAVIIGKTHLSELAFTGLGYNPHYDTPLSPFGRLPGGSSSGSGVAVSLGLVPAAVGTDTGGSVRIPAAWCGVTGFKPTVGRVPTEGCQTLSDTLDSIGPLANSVEDCALLFRVMAGLPEAQFPLEPSDTSQLRFLVPNLSFVDVDGPVLAAFETALTALEAAGTSLVRAEVPELALTLSPTINLMVAEFAATHRDITDCADMDKIVSGRLRLGSQMKAVDYLHATSTLRSLRTAVDRATKGFDGMLMPTVAVVPPTLEHVLSSEAAMAEAAGKTSHFTRIGNGLRRCAVSLPCHLHEGEGSSPVGLMVVGETDGDEACLAVSAAVEAVLRKAGLGVRKP</sequence>
<dbReference type="PANTHER" id="PTHR11895:SF176">
    <property type="entry name" value="AMIDASE AMID-RELATED"/>
    <property type="match status" value="1"/>
</dbReference>
<dbReference type="PANTHER" id="PTHR11895">
    <property type="entry name" value="TRANSAMIDASE"/>
    <property type="match status" value="1"/>
</dbReference>
<dbReference type="Pfam" id="PF01425">
    <property type="entry name" value="Amidase"/>
    <property type="match status" value="1"/>
</dbReference>
<dbReference type="InterPro" id="IPR023631">
    <property type="entry name" value="Amidase_dom"/>
</dbReference>
<dbReference type="Gene3D" id="3.90.1300.10">
    <property type="entry name" value="Amidase signature (AS) domain"/>
    <property type="match status" value="1"/>
</dbReference>
<proteinExistence type="inferred from homology"/>
<evidence type="ECO:0000313" key="3">
    <source>
        <dbReference type="EMBL" id="CAD8866023.1"/>
    </source>
</evidence>
<evidence type="ECO:0000256" key="1">
    <source>
        <dbReference type="ARBA" id="ARBA00009199"/>
    </source>
</evidence>
<evidence type="ECO:0000259" key="2">
    <source>
        <dbReference type="Pfam" id="PF01425"/>
    </source>
</evidence>
<dbReference type="AlphaFoldDB" id="A0A7S1AUU8"/>
<feature type="domain" description="Amidase" evidence="2">
    <location>
        <begin position="23"/>
        <end position="425"/>
    </location>
</feature>
<name>A0A7S1AUU8_NOCSC</name>
<accession>A0A7S1AUU8</accession>
<protein>
    <recommendedName>
        <fullName evidence="2">Amidase domain-containing protein</fullName>
    </recommendedName>
</protein>
<dbReference type="InterPro" id="IPR020556">
    <property type="entry name" value="Amidase_CS"/>
</dbReference>
<dbReference type="InterPro" id="IPR036928">
    <property type="entry name" value="AS_sf"/>
</dbReference>